<protein>
    <submittedName>
        <fullName evidence="1">Capsular biosynthesis protein</fullName>
    </submittedName>
</protein>
<dbReference type="RefSeq" id="WP_127732707.1">
    <property type="nucleotide sequence ID" value="NZ_SACP01000024.1"/>
</dbReference>
<dbReference type="OrthoDB" id="9794206at2"/>
<accession>A0A3S2VQV8</accession>
<dbReference type="AlphaFoldDB" id="A0A3S2VQV8"/>
<keyword evidence="2" id="KW-1185">Reference proteome</keyword>
<dbReference type="EMBL" id="SACP01000024">
    <property type="protein sequence ID" value="RVU15030.1"/>
    <property type="molecule type" value="Genomic_DNA"/>
</dbReference>
<sequence length="444" mass="49612">MSADVVSPAGGRRQVFLFLQGPVTPFFARIADALEARGHRCLRVNLCFGDWLFWRRAGAHDFRSSREKWPAYVADLIDREGVTDLVLLGEQRYYHKVAIAAAKARGLHVTVTDFGYLRPDWITLERDGMSGDSCFPRDPEAILDLAGKAPEPDLAPRYKDSFLTQIVWDMAYHLLSNWLWWLYPSYTSHQVHHPALVYLGTGLHILTARRRGPRVDAAVDAIKAAGTRYYVMPLQMENDFQLRAYSPFFDLKTPIHTVIRSFAGSAPEGSRLLIKVHPLDPGVRNWGRIVRRSAQKWGVADRVDYLDGGDLGRMLDGCQGVVTVNSTVGMWSMRAGKPTMTLGAAVYDVAGLTFQGPLDRFWTEGEAPRPDLWEAFIKAIVAHIQIRGVYYRREGMQAAVEAAAARLDLAQGAWLEDRPQPVRRLQGFAAPEVGLGPIEGLQGA</sequence>
<dbReference type="CDD" id="cd16441">
    <property type="entry name" value="beta_Kdo_transferase_KpsS"/>
    <property type="match status" value="1"/>
</dbReference>
<dbReference type="GO" id="GO:0000271">
    <property type="term" value="P:polysaccharide biosynthetic process"/>
    <property type="evidence" value="ECO:0007669"/>
    <property type="project" value="InterPro"/>
</dbReference>
<gene>
    <name evidence="1" type="ORF">EOE48_20710</name>
</gene>
<dbReference type="GO" id="GO:0015774">
    <property type="term" value="P:polysaccharide transport"/>
    <property type="evidence" value="ECO:0007669"/>
    <property type="project" value="InterPro"/>
</dbReference>
<evidence type="ECO:0000313" key="2">
    <source>
        <dbReference type="Proteomes" id="UP000286997"/>
    </source>
</evidence>
<comment type="caution">
    <text evidence="1">The sequence shown here is derived from an EMBL/GenBank/DDBJ whole genome shotgun (WGS) entry which is preliminary data.</text>
</comment>
<organism evidence="1 2">
    <name type="scientific">Methylobacterium oryzihabitans</name>
    <dbReference type="NCBI Taxonomy" id="2499852"/>
    <lineage>
        <taxon>Bacteria</taxon>
        <taxon>Pseudomonadati</taxon>
        <taxon>Pseudomonadota</taxon>
        <taxon>Alphaproteobacteria</taxon>
        <taxon>Hyphomicrobiales</taxon>
        <taxon>Methylobacteriaceae</taxon>
        <taxon>Methylobacterium</taxon>
    </lineage>
</organism>
<proteinExistence type="predicted"/>
<reference evidence="1 2" key="1">
    <citation type="submission" date="2019-01" db="EMBL/GenBank/DDBJ databases">
        <authorList>
            <person name="Chen W.-M."/>
        </authorList>
    </citation>
    <scope>NUCLEOTIDE SEQUENCE [LARGE SCALE GENOMIC DNA]</scope>
    <source>
        <strain evidence="1 2">TER-1</strain>
    </source>
</reference>
<dbReference type="Pfam" id="PF05159">
    <property type="entry name" value="Capsule_synth"/>
    <property type="match status" value="1"/>
</dbReference>
<name>A0A3S2VQV8_9HYPH</name>
<dbReference type="Proteomes" id="UP000286997">
    <property type="component" value="Unassembled WGS sequence"/>
</dbReference>
<evidence type="ECO:0000313" key="1">
    <source>
        <dbReference type="EMBL" id="RVU15030.1"/>
    </source>
</evidence>
<dbReference type="InterPro" id="IPR007833">
    <property type="entry name" value="Capsule_polysaccharide_synth"/>
</dbReference>